<feature type="domain" description="D-isomer specific 2-hydroxyacid dehydrogenase NAD-binding" evidence="5">
    <location>
        <begin position="108"/>
        <end position="287"/>
    </location>
</feature>
<dbReference type="Pfam" id="PF02826">
    <property type="entry name" value="2-Hacid_dh_C"/>
    <property type="match status" value="1"/>
</dbReference>
<dbReference type="CDD" id="cd05301">
    <property type="entry name" value="GDH"/>
    <property type="match status" value="1"/>
</dbReference>
<evidence type="ECO:0000259" key="5">
    <source>
        <dbReference type="Pfam" id="PF02826"/>
    </source>
</evidence>
<keyword evidence="7" id="KW-1185">Reference proteome</keyword>
<dbReference type="GO" id="GO:0030267">
    <property type="term" value="F:glyoxylate reductase (NADPH) activity"/>
    <property type="evidence" value="ECO:0007669"/>
    <property type="project" value="TreeGrafter"/>
</dbReference>
<sequence length="324" mass="35926">MKQKVVSYKKLPAVVDQYLREHCDLVIFDKITKENYDTFCRELTDAIGLIGAELKIDDELLEHAPNLKVSATISVGYDNLDIPALSRRGILATNTPGVLNETTADTMFGLIIATARRFTELDSYVKSGQWKKPVGVRQFGLDVHHKTLGIIGMGGIGTAIAKRAHLGFDMNILYHNRNRNEEAEQLYKATYCSLDELLQQSDFVCLMTPLTPETEKLIGAKEFKLMKETAFFINGSRGRTVDEAALIEALRNKEIAGAGLDVFEEEPTPVDNPLLKMSNVLTLPHIGSATLQTRTDMCMFAAENVVAALKGERPPALINADIWL</sequence>
<feature type="domain" description="D-isomer specific 2-hydroxyacid dehydrogenase catalytic" evidence="4">
    <location>
        <begin position="6"/>
        <end position="319"/>
    </location>
</feature>
<dbReference type="InterPro" id="IPR006139">
    <property type="entry name" value="D-isomer_2_OHA_DH_cat_dom"/>
</dbReference>
<evidence type="ECO:0000313" key="6">
    <source>
        <dbReference type="EMBL" id="MBD3108257.1"/>
    </source>
</evidence>
<evidence type="ECO:0000256" key="2">
    <source>
        <dbReference type="ARBA" id="ARBA00023002"/>
    </source>
</evidence>
<organism evidence="6 7">
    <name type="scientific">Peribacillus faecalis</name>
    <dbReference type="NCBI Taxonomy" id="2772559"/>
    <lineage>
        <taxon>Bacteria</taxon>
        <taxon>Bacillati</taxon>
        <taxon>Bacillota</taxon>
        <taxon>Bacilli</taxon>
        <taxon>Bacillales</taxon>
        <taxon>Bacillaceae</taxon>
        <taxon>Peribacillus</taxon>
    </lineage>
</organism>
<accession>A0A927CUW0</accession>
<comment type="caution">
    <text evidence="6">The sequence shown here is derived from an EMBL/GenBank/DDBJ whole genome shotgun (WGS) entry which is preliminary data.</text>
</comment>
<dbReference type="GO" id="GO:0005829">
    <property type="term" value="C:cytosol"/>
    <property type="evidence" value="ECO:0007669"/>
    <property type="project" value="TreeGrafter"/>
</dbReference>
<name>A0A927CUW0_9BACI</name>
<dbReference type="GO" id="GO:0016618">
    <property type="term" value="F:hydroxypyruvate reductase [NAD(P)H] activity"/>
    <property type="evidence" value="ECO:0007669"/>
    <property type="project" value="TreeGrafter"/>
</dbReference>
<dbReference type="PROSITE" id="PS00065">
    <property type="entry name" value="D_2_HYDROXYACID_DH_1"/>
    <property type="match status" value="1"/>
</dbReference>
<evidence type="ECO:0000313" key="7">
    <source>
        <dbReference type="Proteomes" id="UP000602076"/>
    </source>
</evidence>
<dbReference type="InterPro" id="IPR029752">
    <property type="entry name" value="D-isomer_DH_CS1"/>
</dbReference>
<dbReference type="PANTHER" id="PTHR10996">
    <property type="entry name" value="2-HYDROXYACID DEHYDROGENASE-RELATED"/>
    <property type="match status" value="1"/>
</dbReference>
<keyword evidence="2 3" id="KW-0560">Oxidoreductase</keyword>
<dbReference type="RefSeq" id="WP_190997802.1">
    <property type="nucleotide sequence ID" value="NZ_JACXSI010000015.1"/>
</dbReference>
<dbReference type="SUPFAM" id="SSF52283">
    <property type="entry name" value="Formate/glycerate dehydrogenase catalytic domain-like"/>
    <property type="match status" value="1"/>
</dbReference>
<evidence type="ECO:0000256" key="1">
    <source>
        <dbReference type="ARBA" id="ARBA00005854"/>
    </source>
</evidence>
<evidence type="ECO:0000256" key="3">
    <source>
        <dbReference type="RuleBase" id="RU003719"/>
    </source>
</evidence>
<dbReference type="FunFam" id="3.40.50.720:FF:000462">
    <property type="entry name" value="Glyoxylate reductase (NADP+)"/>
    <property type="match status" value="1"/>
</dbReference>
<proteinExistence type="inferred from homology"/>
<dbReference type="Pfam" id="PF00389">
    <property type="entry name" value="2-Hacid_dh"/>
    <property type="match status" value="1"/>
</dbReference>
<dbReference type="AlphaFoldDB" id="A0A927CUW0"/>
<dbReference type="InterPro" id="IPR050223">
    <property type="entry name" value="D-isomer_2-hydroxyacid_DH"/>
</dbReference>
<dbReference type="SUPFAM" id="SSF51735">
    <property type="entry name" value="NAD(P)-binding Rossmann-fold domains"/>
    <property type="match status" value="1"/>
</dbReference>
<dbReference type="GO" id="GO:0051287">
    <property type="term" value="F:NAD binding"/>
    <property type="evidence" value="ECO:0007669"/>
    <property type="project" value="InterPro"/>
</dbReference>
<comment type="similarity">
    <text evidence="1 3">Belongs to the D-isomer specific 2-hydroxyacid dehydrogenase family.</text>
</comment>
<dbReference type="Gene3D" id="3.40.50.720">
    <property type="entry name" value="NAD(P)-binding Rossmann-like Domain"/>
    <property type="match status" value="2"/>
</dbReference>
<gene>
    <name evidence="6" type="ORF">IEO70_07740</name>
</gene>
<dbReference type="InterPro" id="IPR006140">
    <property type="entry name" value="D-isomer_DH_NAD-bd"/>
</dbReference>
<dbReference type="InterPro" id="IPR036291">
    <property type="entry name" value="NAD(P)-bd_dom_sf"/>
</dbReference>
<reference evidence="6" key="1">
    <citation type="submission" date="2020-09" db="EMBL/GenBank/DDBJ databases">
        <title>Bacillus faecalis sp. nov., a moderately halophilic bacterium isolated from cow faeces.</title>
        <authorList>
            <person name="Jiang L."/>
            <person name="Lee J."/>
        </authorList>
    </citation>
    <scope>NUCLEOTIDE SEQUENCE</scope>
    <source>
        <strain evidence="6">AGMB 02131</strain>
    </source>
</reference>
<dbReference type="EMBL" id="JACXSI010000015">
    <property type="protein sequence ID" value="MBD3108257.1"/>
    <property type="molecule type" value="Genomic_DNA"/>
</dbReference>
<evidence type="ECO:0000259" key="4">
    <source>
        <dbReference type="Pfam" id="PF00389"/>
    </source>
</evidence>
<protein>
    <submittedName>
        <fullName evidence="6">D-glycerate dehydrogenase</fullName>
    </submittedName>
</protein>
<dbReference type="PANTHER" id="PTHR10996:SF283">
    <property type="entry name" value="GLYOXYLATE_HYDROXYPYRUVATE REDUCTASE B"/>
    <property type="match status" value="1"/>
</dbReference>
<dbReference type="Proteomes" id="UP000602076">
    <property type="component" value="Unassembled WGS sequence"/>
</dbReference>